<dbReference type="AlphaFoldDB" id="A0A381X3R0"/>
<sequence>MRLAMVVHRFGLEIRGGAELHCRLIAELLSRNHEVEIVTTCAKDYLTWANAYPAGLNSVNGLPVWRFPVRRTRDLDRFARLQQRVFYRDHSDADAHAWLNAQGPLSPAMRNWISRYKDRFDYWICYSYRYWTTYHAMQAAAGKGILVPTAEADPAIDVPMFQSLFQDSQAIVFNTAEERDMILDRSDSRDVPSDIIGVGIQEPTRTQDYKHSSDPGRFRREFKIEESFFLYIGRIDSNKGCNQLFNYHTQAVERAEENGEEPRLLVLIGHPVIPIPDHPYIRHIGAVDEQQKFDALAAASFLVMPSFYESLSMVLLEAWALSKPVLVNAHCEVLRGQVERSNGGLYYANNNMFVESLNLLMNDRRLREACGKAGRKYFEGNYQWPIIEQQWERLLGMLDG</sequence>
<accession>A0A381X3R0</accession>
<dbReference type="CDD" id="cd03801">
    <property type="entry name" value="GT4_PimA-like"/>
    <property type="match status" value="1"/>
</dbReference>
<dbReference type="PANTHER" id="PTHR46401">
    <property type="entry name" value="GLYCOSYLTRANSFERASE WBBK-RELATED"/>
    <property type="match status" value="1"/>
</dbReference>
<dbReference type="GO" id="GO:0009103">
    <property type="term" value="P:lipopolysaccharide biosynthetic process"/>
    <property type="evidence" value="ECO:0007669"/>
    <property type="project" value="TreeGrafter"/>
</dbReference>
<gene>
    <name evidence="3" type="ORF">METZ01_LOCUS112209</name>
</gene>
<reference evidence="3" key="1">
    <citation type="submission" date="2018-05" db="EMBL/GenBank/DDBJ databases">
        <authorList>
            <person name="Lanie J.A."/>
            <person name="Ng W.-L."/>
            <person name="Kazmierczak K.M."/>
            <person name="Andrzejewski T.M."/>
            <person name="Davidsen T.M."/>
            <person name="Wayne K.J."/>
            <person name="Tettelin H."/>
            <person name="Glass J.I."/>
            <person name="Rusch D."/>
            <person name="Podicherti R."/>
            <person name="Tsui H.-C.T."/>
            <person name="Winkler M.E."/>
        </authorList>
    </citation>
    <scope>NUCLEOTIDE SEQUENCE</scope>
</reference>
<name>A0A381X3R0_9ZZZZ</name>
<dbReference type="PANTHER" id="PTHR46401:SF2">
    <property type="entry name" value="GLYCOSYLTRANSFERASE WBBK-RELATED"/>
    <property type="match status" value="1"/>
</dbReference>
<proteinExistence type="predicted"/>
<organism evidence="3">
    <name type="scientific">marine metagenome</name>
    <dbReference type="NCBI Taxonomy" id="408172"/>
    <lineage>
        <taxon>unclassified sequences</taxon>
        <taxon>metagenomes</taxon>
        <taxon>ecological metagenomes</taxon>
    </lineage>
</organism>
<dbReference type="GO" id="GO:0016757">
    <property type="term" value="F:glycosyltransferase activity"/>
    <property type="evidence" value="ECO:0007669"/>
    <property type="project" value="InterPro"/>
</dbReference>
<keyword evidence="1" id="KW-0808">Transferase</keyword>
<dbReference type="Gene3D" id="3.40.50.2000">
    <property type="entry name" value="Glycogen Phosphorylase B"/>
    <property type="match status" value="2"/>
</dbReference>
<evidence type="ECO:0000259" key="2">
    <source>
        <dbReference type="Pfam" id="PF00534"/>
    </source>
</evidence>
<dbReference type="InterPro" id="IPR001296">
    <property type="entry name" value="Glyco_trans_1"/>
</dbReference>
<evidence type="ECO:0000256" key="1">
    <source>
        <dbReference type="ARBA" id="ARBA00022679"/>
    </source>
</evidence>
<evidence type="ECO:0000313" key="3">
    <source>
        <dbReference type="EMBL" id="SVA59355.1"/>
    </source>
</evidence>
<dbReference type="SUPFAM" id="SSF53756">
    <property type="entry name" value="UDP-Glycosyltransferase/glycogen phosphorylase"/>
    <property type="match status" value="1"/>
</dbReference>
<dbReference type="Pfam" id="PF00534">
    <property type="entry name" value="Glycos_transf_1"/>
    <property type="match status" value="1"/>
</dbReference>
<protein>
    <recommendedName>
        <fullName evidence="2">Glycosyl transferase family 1 domain-containing protein</fullName>
    </recommendedName>
</protein>
<dbReference type="EMBL" id="UINC01013797">
    <property type="protein sequence ID" value="SVA59355.1"/>
    <property type="molecule type" value="Genomic_DNA"/>
</dbReference>
<feature type="domain" description="Glycosyl transferase family 1" evidence="2">
    <location>
        <begin position="221"/>
        <end position="376"/>
    </location>
</feature>